<feature type="compositionally biased region" description="Polar residues" evidence="1">
    <location>
        <begin position="1"/>
        <end position="10"/>
    </location>
</feature>
<protein>
    <submittedName>
        <fullName evidence="2">Uncharacterized protein</fullName>
    </submittedName>
</protein>
<dbReference type="AlphaFoldDB" id="A0A7D3ZJM4"/>
<sequence length="43" mass="4459">MKSIVSSSAREFSALSVPAEPSSGSSIAKLVCCMLNSSSRHDT</sequence>
<organism evidence="2 3">
    <name type="scientific">Actinomadura verrucosospora</name>
    <dbReference type="NCBI Taxonomy" id="46165"/>
    <lineage>
        <taxon>Bacteria</taxon>
        <taxon>Bacillati</taxon>
        <taxon>Actinomycetota</taxon>
        <taxon>Actinomycetes</taxon>
        <taxon>Streptosporangiales</taxon>
        <taxon>Thermomonosporaceae</taxon>
        <taxon>Actinomadura</taxon>
    </lineage>
</organism>
<dbReference type="EMBL" id="CP053892">
    <property type="protein sequence ID" value="QKG25577.1"/>
    <property type="molecule type" value="Genomic_DNA"/>
</dbReference>
<accession>A0A7D3ZJM4</accession>
<name>A0A7D3ZJM4_ACTVE</name>
<proteinExistence type="predicted"/>
<gene>
    <name evidence="2" type="ORF">ACTIVE_7229</name>
</gene>
<evidence type="ECO:0000313" key="3">
    <source>
        <dbReference type="Proteomes" id="UP000501240"/>
    </source>
</evidence>
<evidence type="ECO:0000256" key="1">
    <source>
        <dbReference type="SAM" id="MobiDB-lite"/>
    </source>
</evidence>
<reference evidence="2 3" key="1">
    <citation type="submission" date="2020-05" db="EMBL/GenBank/DDBJ databases">
        <title>Actinomadura verrucosospora NRRL-B18236 (PFL_A860) Genome sequencing and assembly.</title>
        <authorList>
            <person name="Samborskyy M."/>
        </authorList>
    </citation>
    <scope>NUCLEOTIDE SEQUENCE [LARGE SCALE GENOMIC DNA]</scope>
    <source>
        <strain evidence="2 3">NRRL:B18236</strain>
    </source>
</reference>
<feature type="region of interest" description="Disordered" evidence="1">
    <location>
        <begin position="1"/>
        <end position="24"/>
    </location>
</feature>
<dbReference type="Proteomes" id="UP000501240">
    <property type="component" value="Chromosome"/>
</dbReference>
<evidence type="ECO:0000313" key="2">
    <source>
        <dbReference type="EMBL" id="QKG25577.1"/>
    </source>
</evidence>
<keyword evidence="3" id="KW-1185">Reference proteome</keyword>